<dbReference type="RefSeq" id="WP_079605243.1">
    <property type="nucleotide sequence ID" value="NZ_LT670817.1"/>
</dbReference>
<dbReference type="AlphaFoldDB" id="A0A1M5X2C9"/>
<feature type="region of interest" description="Disordered" evidence="1">
    <location>
        <begin position="23"/>
        <end position="42"/>
    </location>
</feature>
<name>A0A1M5X2C9_9BRAD</name>
<sequence>MRSIVSMTLAACAIAVLSSPTLAQTPAPATPPAPPSAGGTPDAMPFDIPYGVSIGLERAKQVMAAAEAEAKRRNWKMNIAVVDTNGELVQFERMEGAQIASGPISVGKARTAARFRRESRVFYNAYETGHAYTGTLDPGLVASPGGFPLVEGGKLIGAVGCSGGTGDQDAAICKVGAEVMK</sequence>
<feature type="signal peptide" evidence="2">
    <location>
        <begin position="1"/>
        <end position="23"/>
    </location>
</feature>
<evidence type="ECO:0000313" key="3">
    <source>
        <dbReference type="EMBL" id="SHH93664.1"/>
    </source>
</evidence>
<dbReference type="InterPro" id="IPR038084">
    <property type="entry name" value="PduO/GlcC-like_sf"/>
</dbReference>
<gene>
    <name evidence="3" type="ORF">SAMN05443248_6945</name>
</gene>
<dbReference type="InterPro" id="IPR005624">
    <property type="entry name" value="PduO/GlcC-like"/>
</dbReference>
<dbReference type="EMBL" id="LT670817">
    <property type="protein sequence ID" value="SHH93664.1"/>
    <property type="molecule type" value="Genomic_DNA"/>
</dbReference>
<accession>A0A1M5X2C9</accession>
<evidence type="ECO:0000256" key="2">
    <source>
        <dbReference type="SAM" id="SignalP"/>
    </source>
</evidence>
<dbReference type="Pfam" id="PF03928">
    <property type="entry name" value="HbpS-like"/>
    <property type="match status" value="1"/>
</dbReference>
<dbReference type="Proteomes" id="UP000189796">
    <property type="component" value="Chromosome I"/>
</dbReference>
<proteinExistence type="predicted"/>
<dbReference type="PANTHER" id="PTHR34309:SF1">
    <property type="entry name" value="PROTEIN GLCG"/>
    <property type="match status" value="1"/>
</dbReference>
<evidence type="ECO:0000313" key="4">
    <source>
        <dbReference type="Proteomes" id="UP000189796"/>
    </source>
</evidence>
<dbReference type="OrthoDB" id="7222954at2"/>
<dbReference type="SUPFAM" id="SSF143744">
    <property type="entry name" value="GlcG-like"/>
    <property type="match status" value="1"/>
</dbReference>
<dbReference type="InterPro" id="IPR052517">
    <property type="entry name" value="GlcG_carb_metab_protein"/>
</dbReference>
<protein>
    <submittedName>
        <fullName evidence="3">Uncharacterized conserved protein GlcG, DUF336 family</fullName>
    </submittedName>
</protein>
<keyword evidence="2" id="KW-0732">Signal</keyword>
<organism evidence="3 4">
    <name type="scientific">Bradyrhizobium erythrophlei</name>
    <dbReference type="NCBI Taxonomy" id="1437360"/>
    <lineage>
        <taxon>Bacteria</taxon>
        <taxon>Pseudomonadati</taxon>
        <taxon>Pseudomonadota</taxon>
        <taxon>Alphaproteobacteria</taxon>
        <taxon>Hyphomicrobiales</taxon>
        <taxon>Nitrobacteraceae</taxon>
        <taxon>Bradyrhizobium</taxon>
    </lineage>
</organism>
<dbReference type="Gene3D" id="3.30.450.150">
    <property type="entry name" value="Haem-degrading domain"/>
    <property type="match status" value="1"/>
</dbReference>
<feature type="chain" id="PRO_5012454847" evidence="2">
    <location>
        <begin position="24"/>
        <end position="181"/>
    </location>
</feature>
<dbReference type="PANTHER" id="PTHR34309">
    <property type="entry name" value="SLR1406 PROTEIN"/>
    <property type="match status" value="1"/>
</dbReference>
<evidence type="ECO:0000256" key="1">
    <source>
        <dbReference type="SAM" id="MobiDB-lite"/>
    </source>
</evidence>
<reference evidence="3 4" key="1">
    <citation type="submission" date="2016-11" db="EMBL/GenBank/DDBJ databases">
        <authorList>
            <person name="Jaros S."/>
            <person name="Januszkiewicz K."/>
            <person name="Wedrychowicz H."/>
        </authorList>
    </citation>
    <scope>NUCLEOTIDE SEQUENCE [LARGE SCALE GENOMIC DNA]</scope>
    <source>
        <strain evidence="3 4">GAS138</strain>
    </source>
</reference>